<protein>
    <submittedName>
        <fullName evidence="2">Uncharacterized protein</fullName>
    </submittedName>
</protein>
<gene>
    <name evidence="2" type="ORF">ACFPOF_06735</name>
</gene>
<evidence type="ECO:0000256" key="1">
    <source>
        <dbReference type="SAM" id="MobiDB-lite"/>
    </source>
</evidence>
<proteinExistence type="predicted"/>
<feature type="compositionally biased region" description="Basic and acidic residues" evidence="1">
    <location>
        <begin position="138"/>
        <end position="155"/>
    </location>
</feature>
<dbReference type="Proteomes" id="UP001596113">
    <property type="component" value="Unassembled WGS sequence"/>
</dbReference>
<dbReference type="InterPro" id="IPR027417">
    <property type="entry name" value="P-loop_NTPase"/>
</dbReference>
<organism evidence="2 3">
    <name type="scientific">Cohnella soli</name>
    <dbReference type="NCBI Taxonomy" id="425005"/>
    <lineage>
        <taxon>Bacteria</taxon>
        <taxon>Bacillati</taxon>
        <taxon>Bacillota</taxon>
        <taxon>Bacilli</taxon>
        <taxon>Bacillales</taxon>
        <taxon>Paenibacillaceae</taxon>
        <taxon>Cohnella</taxon>
    </lineage>
</organism>
<accession>A0ABW0HMH0</accession>
<comment type="caution">
    <text evidence="2">The sequence shown here is derived from an EMBL/GenBank/DDBJ whole genome shotgun (WGS) entry which is preliminary data.</text>
</comment>
<evidence type="ECO:0000313" key="2">
    <source>
        <dbReference type="EMBL" id="MFC5402430.1"/>
    </source>
</evidence>
<keyword evidence="3" id="KW-1185">Reference proteome</keyword>
<feature type="compositionally biased region" description="Basic and acidic residues" evidence="1">
    <location>
        <begin position="175"/>
        <end position="211"/>
    </location>
</feature>
<sequence>MELEQRLFLIYDDKDFAEWIQDELSDYGRFIRSLDSLDFFFPQWEAVGAKADVVILPEATLKSEESFLKIYRTVKSGSPDTVFLIIYYREKDQFIQSLETEGNVCISFDELDTGLLEKRLKERNRAPAQSRPNQTVSRQDKPFKESHKQEDKRAVPEAPPASEPRLPETLPTENRVPDMTHEKDRSEEDHSEHMDEEEVQSKQRKSSEEQRLKLQRIKERIVIEEKIVTVHVPVHFNSKLISFVSLYPRAGATFVCSNFGRMLGEHKVPVAVMEPVLEYIGSTYYELMHGETNAPKDWISWPAQIQRSGYITQEKSWYTHGVNWIPSNVDPTPNWNEGHTMQLLLAAKKYPVTLCDISSHYDDPRCKKILSMSDEIWIVADGDPVQLNHYLHKIDDLKSEFPGKQMKVIGNRWGDYIKQNEWKDALLLPTLTQIPDLGNVVLKLAWEGKLAWDDAKLKNTLAAPFKPLARSVVAKEMYALMKKDYGLGAKVRRLFNQMSSLEDESKSRKF</sequence>
<feature type="region of interest" description="Disordered" evidence="1">
    <location>
        <begin position="122"/>
        <end position="211"/>
    </location>
</feature>
<dbReference type="RefSeq" id="WP_378130872.1">
    <property type="nucleotide sequence ID" value="NZ_JBHSMI010000012.1"/>
</dbReference>
<name>A0ABW0HMH0_9BACL</name>
<dbReference type="EMBL" id="JBHSMI010000012">
    <property type="protein sequence ID" value="MFC5402430.1"/>
    <property type="molecule type" value="Genomic_DNA"/>
</dbReference>
<reference evidence="3" key="1">
    <citation type="journal article" date="2019" name="Int. J. Syst. Evol. Microbiol.">
        <title>The Global Catalogue of Microorganisms (GCM) 10K type strain sequencing project: providing services to taxonomists for standard genome sequencing and annotation.</title>
        <authorList>
            <consortium name="The Broad Institute Genomics Platform"/>
            <consortium name="The Broad Institute Genome Sequencing Center for Infectious Disease"/>
            <person name="Wu L."/>
            <person name="Ma J."/>
        </authorList>
    </citation>
    <scope>NUCLEOTIDE SEQUENCE [LARGE SCALE GENOMIC DNA]</scope>
    <source>
        <strain evidence="3">CGMCC 1.18575</strain>
    </source>
</reference>
<evidence type="ECO:0000313" key="3">
    <source>
        <dbReference type="Proteomes" id="UP001596113"/>
    </source>
</evidence>
<dbReference type="SUPFAM" id="SSF52540">
    <property type="entry name" value="P-loop containing nucleoside triphosphate hydrolases"/>
    <property type="match status" value="1"/>
</dbReference>
<dbReference type="Gene3D" id="3.40.50.300">
    <property type="entry name" value="P-loop containing nucleotide triphosphate hydrolases"/>
    <property type="match status" value="1"/>
</dbReference>